<feature type="region of interest" description="Disordered" evidence="1">
    <location>
        <begin position="46"/>
        <end position="84"/>
    </location>
</feature>
<dbReference type="EMBL" id="JACGWK010001422">
    <property type="protein sequence ID" value="KAL0288920.1"/>
    <property type="molecule type" value="Genomic_DNA"/>
</dbReference>
<organism evidence="2">
    <name type="scientific">Sesamum angustifolium</name>
    <dbReference type="NCBI Taxonomy" id="2727405"/>
    <lineage>
        <taxon>Eukaryota</taxon>
        <taxon>Viridiplantae</taxon>
        <taxon>Streptophyta</taxon>
        <taxon>Embryophyta</taxon>
        <taxon>Tracheophyta</taxon>
        <taxon>Spermatophyta</taxon>
        <taxon>Magnoliopsida</taxon>
        <taxon>eudicotyledons</taxon>
        <taxon>Gunneridae</taxon>
        <taxon>Pentapetalae</taxon>
        <taxon>asterids</taxon>
        <taxon>lamiids</taxon>
        <taxon>Lamiales</taxon>
        <taxon>Pedaliaceae</taxon>
        <taxon>Sesamum</taxon>
    </lineage>
</organism>
<evidence type="ECO:0000256" key="1">
    <source>
        <dbReference type="SAM" id="MobiDB-lite"/>
    </source>
</evidence>
<name>A0AAW2J2Z7_9LAMI</name>
<gene>
    <name evidence="2" type="ORF">Sangu_2636100</name>
</gene>
<feature type="compositionally biased region" description="Basic and acidic residues" evidence="1">
    <location>
        <begin position="74"/>
        <end position="84"/>
    </location>
</feature>
<comment type="caution">
    <text evidence="2">The sequence shown here is derived from an EMBL/GenBank/DDBJ whole genome shotgun (WGS) entry which is preliminary data.</text>
</comment>
<reference evidence="2" key="1">
    <citation type="submission" date="2020-06" db="EMBL/GenBank/DDBJ databases">
        <authorList>
            <person name="Li T."/>
            <person name="Hu X."/>
            <person name="Zhang T."/>
            <person name="Song X."/>
            <person name="Zhang H."/>
            <person name="Dai N."/>
            <person name="Sheng W."/>
            <person name="Hou X."/>
            <person name="Wei L."/>
        </authorList>
    </citation>
    <scope>NUCLEOTIDE SEQUENCE</scope>
    <source>
        <strain evidence="2">G01</strain>
        <tissue evidence="2">Leaf</tissue>
    </source>
</reference>
<proteinExistence type="predicted"/>
<evidence type="ECO:0000313" key="2">
    <source>
        <dbReference type="EMBL" id="KAL0288920.1"/>
    </source>
</evidence>
<protein>
    <submittedName>
        <fullName evidence="2">Uncharacterized protein</fullName>
    </submittedName>
</protein>
<sequence length="84" mass="9494">MVGGCLSVSVFFSTRNIAFNALPLLPLPGRPLLSINGHRTLTPYSPSFLGSRHHNRSSVPPSRNQNLTRNRQSQLEDHKTWERE</sequence>
<dbReference type="AlphaFoldDB" id="A0AAW2J2Z7"/>
<feature type="compositionally biased region" description="Polar residues" evidence="1">
    <location>
        <begin position="57"/>
        <end position="73"/>
    </location>
</feature>
<reference evidence="2" key="2">
    <citation type="journal article" date="2024" name="Plant">
        <title>Genomic evolution and insights into agronomic trait innovations of Sesamum species.</title>
        <authorList>
            <person name="Miao H."/>
            <person name="Wang L."/>
            <person name="Qu L."/>
            <person name="Liu H."/>
            <person name="Sun Y."/>
            <person name="Le M."/>
            <person name="Wang Q."/>
            <person name="Wei S."/>
            <person name="Zheng Y."/>
            <person name="Lin W."/>
            <person name="Duan Y."/>
            <person name="Cao H."/>
            <person name="Xiong S."/>
            <person name="Wang X."/>
            <person name="Wei L."/>
            <person name="Li C."/>
            <person name="Ma Q."/>
            <person name="Ju M."/>
            <person name="Zhao R."/>
            <person name="Li G."/>
            <person name="Mu C."/>
            <person name="Tian Q."/>
            <person name="Mei H."/>
            <person name="Zhang T."/>
            <person name="Gao T."/>
            <person name="Zhang H."/>
        </authorList>
    </citation>
    <scope>NUCLEOTIDE SEQUENCE</scope>
    <source>
        <strain evidence="2">G01</strain>
    </source>
</reference>
<accession>A0AAW2J2Z7</accession>